<dbReference type="OrthoDB" id="7374881at2"/>
<protein>
    <recommendedName>
        <fullName evidence="3">Lipoprotein</fullName>
    </recommendedName>
</protein>
<keyword evidence="2" id="KW-1185">Reference proteome</keyword>
<dbReference type="EMBL" id="CP036532">
    <property type="protein sequence ID" value="QBK31568.1"/>
    <property type="molecule type" value="Genomic_DNA"/>
</dbReference>
<dbReference type="KEGG" id="rpod:E0E05_13710"/>
<dbReference type="RefSeq" id="WP_131617228.1">
    <property type="nucleotide sequence ID" value="NZ_CP036532.1"/>
</dbReference>
<organism evidence="1 2">
    <name type="scientific">Roseitalea porphyridii</name>
    <dbReference type="NCBI Taxonomy" id="1852022"/>
    <lineage>
        <taxon>Bacteria</taxon>
        <taxon>Pseudomonadati</taxon>
        <taxon>Pseudomonadota</taxon>
        <taxon>Alphaproteobacteria</taxon>
        <taxon>Hyphomicrobiales</taxon>
        <taxon>Ahrensiaceae</taxon>
        <taxon>Roseitalea</taxon>
    </lineage>
</organism>
<dbReference type="Proteomes" id="UP000293719">
    <property type="component" value="Chromosome"/>
</dbReference>
<accession>A0A4V1A468</accession>
<proteinExistence type="predicted"/>
<dbReference type="AlphaFoldDB" id="A0A4V1A468"/>
<dbReference type="GeneID" id="90768359"/>
<name>A0A4V1A468_9HYPH</name>
<evidence type="ECO:0000313" key="1">
    <source>
        <dbReference type="EMBL" id="QBK31568.1"/>
    </source>
</evidence>
<sequence>MRHRPLRDRRGPGAARAGLTGLALVAALALGACQTPGNDQASVEGALDVASAPGAAEAVDINAAGEPVVEPNVAAGATAATPQAFAANAPRVHFAPVVGAPVEKVSALSQRLSTAAPQSNIRLEPSASGGAEHEIRGYFSALSENGSTTVIHVWDVFTPSGQRVHRIQGQERVPGASGDPWAAVPASVMQTIADRMLADYLAWRGRSA</sequence>
<dbReference type="PROSITE" id="PS51257">
    <property type="entry name" value="PROKAR_LIPOPROTEIN"/>
    <property type="match status" value="1"/>
</dbReference>
<evidence type="ECO:0000313" key="2">
    <source>
        <dbReference type="Proteomes" id="UP000293719"/>
    </source>
</evidence>
<gene>
    <name evidence="1" type="ORF">E0E05_13710</name>
</gene>
<reference evidence="1 2" key="1">
    <citation type="journal article" date="2017" name="Int. J. Syst. Evol. Microbiol.">
        <title>Roseitalea porphyridii gen. nov., sp. nov., isolated from a red alga, and reclassification of Hoeflea suaedae Chung et al. 2013 as Pseudohoeflea suaedae gen. nov., comb. nov.</title>
        <authorList>
            <person name="Hyeon J.W."/>
            <person name="Jeong S.E."/>
            <person name="Baek K."/>
            <person name="Jeon C.O."/>
        </authorList>
    </citation>
    <scope>NUCLEOTIDE SEQUENCE [LARGE SCALE GENOMIC DNA]</scope>
    <source>
        <strain evidence="1 2">MA7-20</strain>
    </source>
</reference>
<evidence type="ECO:0008006" key="3">
    <source>
        <dbReference type="Google" id="ProtNLM"/>
    </source>
</evidence>